<dbReference type="RefSeq" id="WP_142810338.1">
    <property type="nucleotide sequence ID" value="NZ_CP036282.1"/>
</dbReference>
<accession>A0A515EMM8</accession>
<evidence type="ECO:0000313" key="1">
    <source>
        <dbReference type="EMBL" id="QDL53920.1"/>
    </source>
</evidence>
<organism evidence="1 2">
    <name type="scientific">Rhodoferax aquaticus</name>
    <dbReference type="NCBI Taxonomy" id="2527691"/>
    <lineage>
        <taxon>Bacteria</taxon>
        <taxon>Pseudomonadati</taxon>
        <taxon>Pseudomonadota</taxon>
        <taxon>Betaproteobacteria</taxon>
        <taxon>Burkholderiales</taxon>
        <taxon>Comamonadaceae</taxon>
        <taxon>Rhodoferax</taxon>
    </lineage>
</organism>
<proteinExistence type="predicted"/>
<dbReference type="SUPFAM" id="SSF52540">
    <property type="entry name" value="P-loop containing nucleoside triphosphate hydrolases"/>
    <property type="match status" value="1"/>
</dbReference>
<dbReference type="EMBL" id="CP036282">
    <property type="protein sequence ID" value="QDL53920.1"/>
    <property type="molecule type" value="Genomic_DNA"/>
</dbReference>
<dbReference type="KEGG" id="rhg:EXZ61_06925"/>
<dbReference type="Proteomes" id="UP000317365">
    <property type="component" value="Chromosome"/>
</dbReference>
<protein>
    <recommendedName>
        <fullName evidence="3">AAA+ ATPase domain-containing protein</fullName>
    </recommendedName>
</protein>
<dbReference type="Gene3D" id="3.40.50.300">
    <property type="entry name" value="P-loop containing nucleotide triphosphate hydrolases"/>
    <property type="match status" value="1"/>
</dbReference>
<sequence>MIAKHEGEDVYEPSAPVYTELEKVLPGMGWMKHEGAAPRPLFRDYAKPWTATGVLDVSDQKFRLTPLGKSLVTGQTSPQAFFQEFVKRWVEDGQRPFSEMASAFLQADQSLDFRDLYFGVMLGYRRGDDLSASLNAARSHTNPMDDTPKRRLQVLLSVFEAAGAIAKEDPRPSDNDAKWIPWNTELLEEVAGIAFNGTSQPQSADLLSFVADFTACAQSSGLTYGNALVGRFLAATLTKRFCILTGLAGSGKTKLAEAFAMWLCESDQQYRVVAVGADWTGNENLLGYADALQSGKYCAPVNGALELMLRAAADPAKPYFLILDEMNLSHVERYFADFLSAMESANSQLALHGEVSGIALDGVKGGLGLVVPSKLSLPANLFIVGTVNVDETTYMFSPKVLDRANVIEFRASEADMGAFLDAPADINLAALRAQGVAFASAFVQRAKDGADIASLVDTAGQAFGPLLKADLLEVFGALSKIGAEFGFRTAKEIARFMVIHHELTGPSWLYKEALDAQVLQKLMPKLHGSARKLSGVLKELEAFATNKGLTLTLEKVKRMQQRLERDGFTSFAEA</sequence>
<name>A0A515EMM8_9BURK</name>
<gene>
    <name evidence="1" type="ORF">EXZ61_06925</name>
</gene>
<evidence type="ECO:0000313" key="2">
    <source>
        <dbReference type="Proteomes" id="UP000317365"/>
    </source>
</evidence>
<reference evidence="2" key="1">
    <citation type="submission" date="2019-02" db="EMBL/GenBank/DDBJ databases">
        <title>Complete genome sequence of Rhodoferax sp. Gr-4.</title>
        <authorList>
            <person name="Jin L."/>
        </authorList>
    </citation>
    <scope>NUCLEOTIDE SEQUENCE [LARGE SCALE GENOMIC DNA]</scope>
    <source>
        <strain evidence="2">Gr-4</strain>
    </source>
</reference>
<evidence type="ECO:0008006" key="3">
    <source>
        <dbReference type="Google" id="ProtNLM"/>
    </source>
</evidence>
<reference evidence="2" key="2">
    <citation type="journal article" date="2020" name="Int. J. Syst. Evol. Microbiol.">
        <title>Genomic insights into a novel species Rhodoferax aquaticus sp. nov., isolated from freshwater.</title>
        <authorList>
            <person name="Li T."/>
            <person name="Zhuo Y."/>
            <person name="Jin C.Z."/>
            <person name="Wu X."/>
            <person name="Ko S.R."/>
            <person name="Jin F.J."/>
            <person name="Ahn C.Y."/>
            <person name="Oh H.M."/>
            <person name="Lee H.G."/>
            <person name="Jin L."/>
        </authorList>
    </citation>
    <scope>NUCLEOTIDE SEQUENCE [LARGE SCALE GENOMIC DNA]</scope>
    <source>
        <strain evidence="2">Gr-4</strain>
    </source>
</reference>
<dbReference type="AlphaFoldDB" id="A0A515EMM8"/>
<dbReference type="InterPro" id="IPR027417">
    <property type="entry name" value="P-loop_NTPase"/>
</dbReference>
<keyword evidence="2" id="KW-1185">Reference proteome</keyword>